<feature type="region of interest" description="Disordered" evidence="1">
    <location>
        <begin position="97"/>
        <end position="130"/>
    </location>
</feature>
<dbReference type="EMBL" id="MCBR01001375">
    <property type="protein sequence ID" value="RKF82546.1"/>
    <property type="molecule type" value="Genomic_DNA"/>
</dbReference>
<feature type="region of interest" description="Disordered" evidence="1">
    <location>
        <begin position="52"/>
        <end position="85"/>
    </location>
</feature>
<dbReference type="AlphaFoldDB" id="A0A420J6Z7"/>
<organism evidence="2 3">
    <name type="scientific">Golovinomyces cichoracearum</name>
    <dbReference type="NCBI Taxonomy" id="62708"/>
    <lineage>
        <taxon>Eukaryota</taxon>
        <taxon>Fungi</taxon>
        <taxon>Dikarya</taxon>
        <taxon>Ascomycota</taxon>
        <taxon>Pezizomycotina</taxon>
        <taxon>Leotiomycetes</taxon>
        <taxon>Erysiphales</taxon>
        <taxon>Erysiphaceae</taxon>
        <taxon>Golovinomyces</taxon>
    </lineage>
</organism>
<name>A0A420J6Z7_9PEZI</name>
<accession>A0A420J6Z7</accession>
<evidence type="ECO:0000313" key="2">
    <source>
        <dbReference type="EMBL" id="RKF82546.1"/>
    </source>
</evidence>
<gene>
    <name evidence="2" type="ORF">GcC1_013048</name>
</gene>
<dbReference type="OrthoDB" id="10550487at2759"/>
<proteinExistence type="predicted"/>
<dbReference type="Proteomes" id="UP000285405">
    <property type="component" value="Unassembled WGS sequence"/>
</dbReference>
<evidence type="ECO:0000313" key="3">
    <source>
        <dbReference type="Proteomes" id="UP000285405"/>
    </source>
</evidence>
<feature type="compositionally biased region" description="Polar residues" evidence="1">
    <location>
        <begin position="100"/>
        <end position="110"/>
    </location>
</feature>
<comment type="caution">
    <text evidence="2">The sequence shown here is derived from an EMBL/GenBank/DDBJ whole genome shotgun (WGS) entry which is preliminary data.</text>
</comment>
<evidence type="ECO:0000256" key="1">
    <source>
        <dbReference type="SAM" id="MobiDB-lite"/>
    </source>
</evidence>
<protein>
    <submittedName>
        <fullName evidence="2">Uncharacterized protein</fullName>
    </submittedName>
</protein>
<sequence length="130" mass="14828">MDNGDVGYGRAVLVAEGHEIFFDIKRSETPNLITGERTKLREVEAEKWPPMTSDLIDWGTKQGLDMDSPSIRRIENGQSPEWTAEELRQIREQKRLEKTVMTNCPGNSSPDEIKRNLPKGKQVKKDSTED</sequence>
<reference evidence="2 3" key="1">
    <citation type="journal article" date="2018" name="BMC Genomics">
        <title>Comparative genome analyses reveal sequence features reflecting distinct modes of host-adaptation between dicot and monocot powdery mildew.</title>
        <authorList>
            <person name="Wu Y."/>
            <person name="Ma X."/>
            <person name="Pan Z."/>
            <person name="Kale S.D."/>
            <person name="Song Y."/>
            <person name="King H."/>
            <person name="Zhang Q."/>
            <person name="Presley C."/>
            <person name="Deng X."/>
            <person name="Wei C.I."/>
            <person name="Xiao S."/>
        </authorList>
    </citation>
    <scope>NUCLEOTIDE SEQUENCE [LARGE SCALE GENOMIC DNA]</scope>
    <source>
        <strain evidence="2">UCSC1</strain>
    </source>
</reference>